<evidence type="ECO:0000313" key="8">
    <source>
        <dbReference type="Proteomes" id="UP000062043"/>
    </source>
</evidence>
<dbReference type="Pfam" id="PF00420">
    <property type="entry name" value="Oxidored_q2"/>
    <property type="match status" value="1"/>
</dbReference>
<feature type="transmembrane region" description="Helical" evidence="6">
    <location>
        <begin position="86"/>
        <end position="110"/>
    </location>
</feature>
<keyword evidence="8" id="KW-1185">Reference proteome</keyword>
<name>A0A0X1KKD5_9EURY</name>
<keyword evidence="4 6" id="KW-1133">Transmembrane helix</keyword>
<keyword evidence="2" id="KW-1003">Cell membrane</keyword>
<proteinExistence type="predicted"/>
<dbReference type="OrthoDB" id="18006at2157"/>
<sequence>MIALLWSITIVSLLATLIISVCGIVAKPNLVKKLIALTIFSDTANVLVVLLGYRVIYPVKPPILPQLSKTALGEFVKTAVDPLPQALVITAVVIGMAVNILIAFAIIQIYRIYGTLDVREVGKTLPELLRRGEA</sequence>
<dbReference type="EMBL" id="CP007140">
    <property type="protein sequence ID" value="AJC71728.1"/>
    <property type="molecule type" value="Genomic_DNA"/>
</dbReference>
<dbReference type="Gene3D" id="1.10.287.3510">
    <property type="match status" value="1"/>
</dbReference>
<feature type="transmembrane region" description="Helical" evidence="6">
    <location>
        <begin position="6"/>
        <end position="27"/>
    </location>
</feature>
<organism evidence="7 8">
    <name type="scientific">Thermococcus guaymasensis DSM 11113</name>
    <dbReference type="NCBI Taxonomy" id="1432656"/>
    <lineage>
        <taxon>Archaea</taxon>
        <taxon>Methanobacteriati</taxon>
        <taxon>Methanobacteriota</taxon>
        <taxon>Thermococci</taxon>
        <taxon>Thermococcales</taxon>
        <taxon>Thermococcaceae</taxon>
        <taxon>Thermococcus</taxon>
    </lineage>
</organism>
<evidence type="ECO:0000256" key="2">
    <source>
        <dbReference type="ARBA" id="ARBA00022475"/>
    </source>
</evidence>
<evidence type="ECO:0000256" key="3">
    <source>
        <dbReference type="ARBA" id="ARBA00022692"/>
    </source>
</evidence>
<dbReference type="AlphaFoldDB" id="A0A0X1KKD5"/>
<dbReference type="RefSeq" id="WP_062371737.1">
    <property type="nucleotide sequence ID" value="NZ_CP007140.1"/>
</dbReference>
<keyword evidence="5 6" id="KW-0472">Membrane</keyword>
<keyword evidence="7" id="KW-0830">Ubiquinone</keyword>
<feature type="transmembrane region" description="Helical" evidence="6">
    <location>
        <begin position="34"/>
        <end position="56"/>
    </location>
</feature>
<dbReference type="InterPro" id="IPR050601">
    <property type="entry name" value="CPA3_antiporter_subunitC"/>
</dbReference>
<dbReference type="InterPro" id="IPR039428">
    <property type="entry name" value="NUOK/Mnh_C1-like"/>
</dbReference>
<accession>A0A0X1KKD5</accession>
<dbReference type="STRING" id="1432656.X802_05820"/>
<gene>
    <name evidence="7" type="ORF">X802_05820</name>
</gene>
<evidence type="ECO:0000256" key="4">
    <source>
        <dbReference type="ARBA" id="ARBA00022989"/>
    </source>
</evidence>
<dbReference type="PANTHER" id="PTHR34583:SF2">
    <property type="entry name" value="ANTIPORTER SUBUNIT MNHC2-RELATED"/>
    <property type="match status" value="1"/>
</dbReference>
<comment type="subcellular location">
    <subcellularLocation>
        <location evidence="1">Cell membrane</location>
        <topology evidence="1">Multi-pass membrane protein</topology>
    </subcellularLocation>
</comment>
<protein>
    <submittedName>
        <fullName evidence="7">NADH-ubiquinone oxidoreductase subunit 4L</fullName>
    </submittedName>
</protein>
<dbReference type="GeneID" id="27135173"/>
<keyword evidence="3 6" id="KW-0812">Transmembrane</keyword>
<evidence type="ECO:0000256" key="5">
    <source>
        <dbReference type="ARBA" id="ARBA00023136"/>
    </source>
</evidence>
<dbReference type="GO" id="GO:0005886">
    <property type="term" value="C:plasma membrane"/>
    <property type="evidence" value="ECO:0007669"/>
    <property type="project" value="UniProtKB-SubCell"/>
</dbReference>
<evidence type="ECO:0000313" key="7">
    <source>
        <dbReference type="EMBL" id="AJC71728.1"/>
    </source>
</evidence>
<dbReference type="Proteomes" id="UP000062043">
    <property type="component" value="Chromosome"/>
</dbReference>
<evidence type="ECO:0000256" key="1">
    <source>
        <dbReference type="ARBA" id="ARBA00004651"/>
    </source>
</evidence>
<dbReference type="PATRIC" id="fig|1432656.3.peg.1131"/>
<reference evidence="7 8" key="1">
    <citation type="submission" date="2014-01" db="EMBL/GenBank/DDBJ databases">
        <title>Genome sequencing of Thermococcus guaymasensis.</title>
        <authorList>
            <person name="Zhang X."/>
            <person name="Alvare G."/>
            <person name="Fristensky B."/>
            <person name="Chen L."/>
            <person name="Suen T."/>
            <person name="Chen Q."/>
            <person name="Ma K."/>
        </authorList>
    </citation>
    <scope>NUCLEOTIDE SEQUENCE [LARGE SCALE GENOMIC DNA]</scope>
    <source>
        <strain evidence="7 8">DSM 11113</strain>
    </source>
</reference>
<dbReference type="KEGG" id="tgy:X802_05820"/>
<dbReference type="PANTHER" id="PTHR34583">
    <property type="entry name" value="ANTIPORTER SUBUNIT MNHC2-RELATED"/>
    <property type="match status" value="1"/>
</dbReference>
<evidence type="ECO:0000256" key="6">
    <source>
        <dbReference type="SAM" id="Phobius"/>
    </source>
</evidence>